<dbReference type="SMART" id="SM00360">
    <property type="entry name" value="RRM"/>
    <property type="match status" value="2"/>
</dbReference>
<evidence type="ECO:0000313" key="4">
    <source>
        <dbReference type="EMBL" id="ETN80993.1"/>
    </source>
</evidence>
<proteinExistence type="predicted"/>
<name>W2TGN1_NECAM</name>
<accession>W2TGN1</accession>
<evidence type="ECO:0000256" key="2">
    <source>
        <dbReference type="PROSITE-ProRule" id="PRU00176"/>
    </source>
</evidence>
<dbReference type="InterPro" id="IPR012677">
    <property type="entry name" value="Nucleotide-bd_a/b_plait_sf"/>
</dbReference>
<organism evidence="4 5">
    <name type="scientific">Necator americanus</name>
    <name type="common">Human hookworm</name>
    <dbReference type="NCBI Taxonomy" id="51031"/>
    <lineage>
        <taxon>Eukaryota</taxon>
        <taxon>Metazoa</taxon>
        <taxon>Ecdysozoa</taxon>
        <taxon>Nematoda</taxon>
        <taxon>Chromadorea</taxon>
        <taxon>Rhabditida</taxon>
        <taxon>Rhabditina</taxon>
        <taxon>Rhabditomorpha</taxon>
        <taxon>Strongyloidea</taxon>
        <taxon>Ancylostomatidae</taxon>
        <taxon>Bunostominae</taxon>
        <taxon>Necator</taxon>
    </lineage>
</organism>
<evidence type="ECO:0000313" key="5">
    <source>
        <dbReference type="Proteomes" id="UP000053676"/>
    </source>
</evidence>
<dbReference type="InterPro" id="IPR035979">
    <property type="entry name" value="RBD_domain_sf"/>
</dbReference>
<dbReference type="AlphaFoldDB" id="W2TGN1"/>
<dbReference type="SUPFAM" id="SSF54928">
    <property type="entry name" value="RNA-binding domain, RBD"/>
    <property type="match status" value="2"/>
</dbReference>
<keyword evidence="1 2" id="KW-0694">RNA-binding</keyword>
<sequence length="428" mass="47526">MAKTFFSKIYKITNFSATLVDHSPGELRILQADECSRKASAPNNISIQFRNVFTRRDTASIKREILKRSHVAEEPLPLIDPNEVAFLHAAKLQKMATVGQAAAGASASAITTPNSLCSTPISLYPQNQIYQYMAATSFTNQLCEMQLQPQLNNAYEGIPIFIVPQSGLGPSTVSLAALKRAAEIKTALATAPQEPKVDTSKHFHVFVGDLSPEVDNKALKEAFAVHGEVSEAKVIRDSQTQKSKGYGFVSYPSKENAERAIVSMNGHWLGRRAIRTNWATRRPTDEAREKLTFEQVFNSTKPDNTSVYVGNVNPNTTENELREPFSVHGEITEVRLFKAQGYAFVRYERKECATNAIMDMNGKEIGGNTIRCSWGRMQQSAPTTQLLPDISPLLTPSFLPNTVTMPSVFYNPFYPQVYNPSLVPQWQA</sequence>
<dbReference type="GeneID" id="25348824"/>
<dbReference type="InterPro" id="IPR003954">
    <property type="entry name" value="RRM_euk-type"/>
</dbReference>
<dbReference type="PANTHER" id="PTHR48025">
    <property type="entry name" value="OS02G0815200 PROTEIN"/>
    <property type="match status" value="1"/>
</dbReference>
<dbReference type="GO" id="GO:0005634">
    <property type="term" value="C:nucleus"/>
    <property type="evidence" value="ECO:0007669"/>
    <property type="project" value="TreeGrafter"/>
</dbReference>
<dbReference type="EMBL" id="KI658882">
    <property type="protein sequence ID" value="ETN80993.1"/>
    <property type="molecule type" value="Genomic_DNA"/>
</dbReference>
<keyword evidence="5" id="KW-1185">Reference proteome</keyword>
<gene>
    <name evidence="4" type="ORF">NECAME_08795</name>
</gene>
<dbReference type="STRING" id="51031.W2TGN1"/>
<dbReference type="CDD" id="cd12353">
    <property type="entry name" value="RRM2_TIA1_like"/>
    <property type="match status" value="1"/>
</dbReference>
<feature type="domain" description="RRM" evidence="3">
    <location>
        <begin position="203"/>
        <end position="281"/>
    </location>
</feature>
<dbReference type="OrthoDB" id="439808at2759"/>
<feature type="domain" description="RRM" evidence="3">
    <location>
        <begin position="305"/>
        <end position="377"/>
    </location>
</feature>
<dbReference type="InterPro" id="IPR050502">
    <property type="entry name" value="Euk_RNA-bind_prot"/>
</dbReference>
<dbReference type="Gene3D" id="3.30.70.330">
    <property type="match status" value="2"/>
</dbReference>
<dbReference type="PROSITE" id="PS50102">
    <property type="entry name" value="RRM"/>
    <property type="match status" value="2"/>
</dbReference>
<dbReference type="PANTHER" id="PTHR48025:SF20">
    <property type="entry name" value="TIA1 CYTOTOXIC GRANULE ASSOCIATED RNA BINDING PROTEIN"/>
    <property type="match status" value="1"/>
</dbReference>
<evidence type="ECO:0000259" key="3">
    <source>
        <dbReference type="PROSITE" id="PS50102"/>
    </source>
</evidence>
<evidence type="ECO:0000256" key="1">
    <source>
        <dbReference type="ARBA" id="ARBA00022884"/>
    </source>
</evidence>
<dbReference type="GO" id="GO:0003729">
    <property type="term" value="F:mRNA binding"/>
    <property type="evidence" value="ECO:0007669"/>
    <property type="project" value="TreeGrafter"/>
</dbReference>
<dbReference type="FunFam" id="3.30.70.330:FF:001013">
    <property type="entry name" value="TIA-1/TIAL RNA binding protein homolog"/>
    <property type="match status" value="1"/>
</dbReference>
<dbReference type="Proteomes" id="UP000053676">
    <property type="component" value="Unassembled WGS sequence"/>
</dbReference>
<reference evidence="5" key="1">
    <citation type="journal article" date="2014" name="Nat. Genet.">
        <title>Genome of the human hookworm Necator americanus.</title>
        <authorList>
            <person name="Tang Y.T."/>
            <person name="Gao X."/>
            <person name="Rosa B.A."/>
            <person name="Abubucker S."/>
            <person name="Hallsworth-Pepin K."/>
            <person name="Martin J."/>
            <person name="Tyagi R."/>
            <person name="Heizer E."/>
            <person name="Zhang X."/>
            <person name="Bhonagiri-Palsikar V."/>
            <person name="Minx P."/>
            <person name="Warren W.C."/>
            <person name="Wang Q."/>
            <person name="Zhan B."/>
            <person name="Hotez P.J."/>
            <person name="Sternberg P.W."/>
            <person name="Dougall A."/>
            <person name="Gaze S.T."/>
            <person name="Mulvenna J."/>
            <person name="Sotillo J."/>
            <person name="Ranganathan S."/>
            <person name="Rabelo E.M."/>
            <person name="Wilson R.K."/>
            <person name="Felgner P.L."/>
            <person name="Bethony J."/>
            <person name="Hawdon J.M."/>
            <person name="Gasser R.B."/>
            <person name="Loukas A."/>
            <person name="Mitreva M."/>
        </authorList>
    </citation>
    <scope>NUCLEOTIDE SEQUENCE [LARGE SCALE GENOMIC DNA]</scope>
</reference>
<dbReference type="SMART" id="SM00361">
    <property type="entry name" value="RRM_1"/>
    <property type="match status" value="2"/>
</dbReference>
<dbReference type="CTD" id="25348824"/>
<dbReference type="KEGG" id="nai:NECAME_08795"/>
<dbReference type="Pfam" id="PF00076">
    <property type="entry name" value="RRM_1"/>
    <property type="match status" value="2"/>
</dbReference>
<protein>
    <recommendedName>
        <fullName evidence="3">RRM domain-containing protein</fullName>
    </recommendedName>
</protein>
<dbReference type="InterPro" id="IPR000504">
    <property type="entry name" value="RRM_dom"/>
</dbReference>